<gene>
    <name evidence="1" type="ORF">AKL17_1335</name>
</gene>
<sequence>MANSRAFLKQSDLTRYAKAMKNAGVSEFRVEVEPTGKIIIIAGKTAVEASRNDWDGA</sequence>
<reference evidence="1 2" key="1">
    <citation type="submission" date="2015-09" db="EMBL/GenBank/DDBJ databases">
        <title>Complete genome sequence of Defluviimonas alba cai42t isolated from an oilfield in Xinjiang.</title>
        <authorList>
            <person name="Geng S."/>
            <person name="Pan X."/>
            <person name="Wu X."/>
        </authorList>
    </citation>
    <scope>NUCLEOTIDE SEQUENCE [LARGE SCALE GENOMIC DNA]</scope>
    <source>
        <strain evidence="2">cai42</strain>
    </source>
</reference>
<evidence type="ECO:0000313" key="2">
    <source>
        <dbReference type="Proteomes" id="UP000076128"/>
    </source>
</evidence>
<dbReference type="AlphaFoldDB" id="A0A159Z381"/>
<accession>A0A159Z381</accession>
<dbReference type="KEGG" id="daa:AKL17_1335"/>
<organism evidence="1 2">
    <name type="scientific">Frigidibacter mobilis</name>
    <dbReference type="NCBI Taxonomy" id="1335048"/>
    <lineage>
        <taxon>Bacteria</taxon>
        <taxon>Pseudomonadati</taxon>
        <taxon>Pseudomonadota</taxon>
        <taxon>Alphaproteobacteria</taxon>
        <taxon>Rhodobacterales</taxon>
        <taxon>Paracoccaceae</taxon>
        <taxon>Frigidibacter</taxon>
    </lineage>
</organism>
<evidence type="ECO:0000313" key="1">
    <source>
        <dbReference type="EMBL" id="AMY68590.1"/>
    </source>
</evidence>
<keyword evidence="2" id="KW-1185">Reference proteome</keyword>
<dbReference type="STRING" id="1335048.AKL17_1335"/>
<dbReference type="EMBL" id="CP012661">
    <property type="protein sequence ID" value="AMY68590.1"/>
    <property type="molecule type" value="Genomic_DNA"/>
</dbReference>
<proteinExistence type="predicted"/>
<dbReference type="RefSeq" id="WP_166507038.1">
    <property type="nucleotide sequence ID" value="NZ_CP012661.1"/>
</dbReference>
<name>A0A159Z381_9RHOB</name>
<dbReference type="Proteomes" id="UP000076128">
    <property type="component" value="Chromosome"/>
</dbReference>
<protein>
    <submittedName>
        <fullName evidence="1">Uncharacterized protein</fullName>
    </submittedName>
</protein>